<evidence type="ECO:0000259" key="15">
    <source>
        <dbReference type="PROSITE" id="PS51352"/>
    </source>
</evidence>
<feature type="compositionally biased region" description="Basic residues" evidence="14">
    <location>
        <begin position="32"/>
        <end position="42"/>
    </location>
</feature>
<evidence type="ECO:0000256" key="8">
    <source>
        <dbReference type="ARBA" id="ARBA00023242"/>
    </source>
</evidence>
<dbReference type="GO" id="GO:0008379">
    <property type="term" value="F:thioredoxin peroxidase activity"/>
    <property type="evidence" value="ECO:0007669"/>
    <property type="project" value="TreeGrafter"/>
</dbReference>
<evidence type="ECO:0000256" key="3">
    <source>
        <dbReference type="ARBA" id="ARBA00013017"/>
    </source>
</evidence>
<evidence type="ECO:0000256" key="13">
    <source>
        <dbReference type="ARBA" id="ARBA00077538"/>
    </source>
</evidence>
<gene>
    <name evidence="16" type="ORF">EV702DRAFT_1082932</name>
</gene>
<comment type="similarity">
    <text evidence="11">Belongs to the peroxiredoxin family. BCP/PrxQ subfamily.</text>
</comment>
<feature type="compositionally biased region" description="Basic and acidic residues" evidence="14">
    <location>
        <begin position="53"/>
        <end position="70"/>
    </location>
</feature>
<dbReference type="InterPro" id="IPR036249">
    <property type="entry name" value="Thioredoxin-like_sf"/>
</dbReference>
<evidence type="ECO:0000256" key="4">
    <source>
        <dbReference type="ARBA" id="ARBA00022559"/>
    </source>
</evidence>
<evidence type="ECO:0000256" key="12">
    <source>
        <dbReference type="ARBA" id="ARBA00049091"/>
    </source>
</evidence>
<dbReference type="AlphaFoldDB" id="A0A9P7A021"/>
<proteinExistence type="inferred from homology"/>
<dbReference type="Gene3D" id="3.40.30.10">
    <property type="entry name" value="Glutaredoxin"/>
    <property type="match status" value="1"/>
</dbReference>
<name>A0A9P7A021_9AGAM</name>
<evidence type="ECO:0000256" key="2">
    <source>
        <dbReference type="ARBA" id="ARBA00011245"/>
    </source>
</evidence>
<protein>
    <recommendedName>
        <fullName evidence="3">thioredoxin-dependent peroxiredoxin</fullName>
        <ecNumber evidence="3">1.11.1.24</ecNumber>
    </recommendedName>
    <alternativeName>
        <fullName evidence="13">Nuclear thiol peroxidase</fullName>
    </alternativeName>
    <alternativeName>
        <fullName evidence="10">Thioredoxin peroxidase</fullName>
    </alternativeName>
</protein>
<keyword evidence="17" id="KW-1185">Reference proteome</keyword>
<dbReference type="EC" id="1.11.1.24" evidence="3"/>
<dbReference type="InterPro" id="IPR000866">
    <property type="entry name" value="AhpC/TSA"/>
</dbReference>
<evidence type="ECO:0000256" key="7">
    <source>
        <dbReference type="ARBA" id="ARBA00023157"/>
    </source>
</evidence>
<comment type="subcellular location">
    <subcellularLocation>
        <location evidence="1">Nucleus</location>
    </subcellularLocation>
</comment>
<dbReference type="PANTHER" id="PTHR42801:SF23">
    <property type="entry name" value="PEROXIREDOXIN DOT5"/>
    <property type="match status" value="1"/>
</dbReference>
<evidence type="ECO:0000313" key="17">
    <source>
        <dbReference type="Proteomes" id="UP000714275"/>
    </source>
</evidence>
<evidence type="ECO:0000256" key="5">
    <source>
        <dbReference type="ARBA" id="ARBA00022862"/>
    </source>
</evidence>
<dbReference type="Pfam" id="PF00578">
    <property type="entry name" value="AhpC-TSA"/>
    <property type="match status" value="1"/>
</dbReference>
<evidence type="ECO:0000256" key="9">
    <source>
        <dbReference type="ARBA" id="ARBA00023284"/>
    </source>
</evidence>
<dbReference type="CDD" id="cd03017">
    <property type="entry name" value="PRX_BCP"/>
    <property type="match status" value="1"/>
</dbReference>
<evidence type="ECO:0000256" key="14">
    <source>
        <dbReference type="SAM" id="MobiDB-lite"/>
    </source>
</evidence>
<organism evidence="16 17">
    <name type="scientific">Suillus placidus</name>
    <dbReference type="NCBI Taxonomy" id="48579"/>
    <lineage>
        <taxon>Eukaryota</taxon>
        <taxon>Fungi</taxon>
        <taxon>Dikarya</taxon>
        <taxon>Basidiomycota</taxon>
        <taxon>Agaricomycotina</taxon>
        <taxon>Agaricomycetes</taxon>
        <taxon>Agaricomycetidae</taxon>
        <taxon>Boletales</taxon>
        <taxon>Suillineae</taxon>
        <taxon>Suillaceae</taxon>
        <taxon>Suillus</taxon>
    </lineage>
</organism>
<keyword evidence="9" id="KW-0676">Redox-active center</keyword>
<keyword evidence="5" id="KW-0049">Antioxidant</keyword>
<evidence type="ECO:0000256" key="6">
    <source>
        <dbReference type="ARBA" id="ARBA00023002"/>
    </source>
</evidence>
<keyword evidence="7" id="KW-1015">Disulfide bond</keyword>
<dbReference type="EMBL" id="JABBWD010000010">
    <property type="protein sequence ID" value="KAG1779902.1"/>
    <property type="molecule type" value="Genomic_DNA"/>
</dbReference>
<comment type="caution">
    <text evidence="16">The sequence shown here is derived from an EMBL/GenBank/DDBJ whole genome shotgun (WGS) entry which is preliminary data.</text>
</comment>
<dbReference type="GO" id="GO:0034599">
    <property type="term" value="P:cellular response to oxidative stress"/>
    <property type="evidence" value="ECO:0007669"/>
    <property type="project" value="UniProtKB-ARBA"/>
</dbReference>
<dbReference type="GO" id="GO:0005634">
    <property type="term" value="C:nucleus"/>
    <property type="evidence" value="ECO:0007669"/>
    <property type="project" value="UniProtKB-SubCell"/>
</dbReference>
<keyword evidence="6" id="KW-0560">Oxidoreductase</keyword>
<dbReference type="OrthoDB" id="338622at2759"/>
<comment type="catalytic activity">
    <reaction evidence="12">
        <text>a hydroperoxide + [thioredoxin]-dithiol = an alcohol + [thioredoxin]-disulfide + H2O</text>
        <dbReference type="Rhea" id="RHEA:62620"/>
        <dbReference type="Rhea" id="RHEA-COMP:10698"/>
        <dbReference type="Rhea" id="RHEA-COMP:10700"/>
        <dbReference type="ChEBI" id="CHEBI:15377"/>
        <dbReference type="ChEBI" id="CHEBI:29950"/>
        <dbReference type="ChEBI" id="CHEBI:30879"/>
        <dbReference type="ChEBI" id="CHEBI:35924"/>
        <dbReference type="ChEBI" id="CHEBI:50058"/>
        <dbReference type="EC" id="1.11.1.24"/>
    </reaction>
</comment>
<dbReference type="SUPFAM" id="SSF52833">
    <property type="entry name" value="Thioredoxin-like"/>
    <property type="match status" value="1"/>
</dbReference>
<keyword evidence="4" id="KW-0575">Peroxidase</keyword>
<dbReference type="PANTHER" id="PTHR42801">
    <property type="entry name" value="THIOREDOXIN-DEPENDENT PEROXIDE REDUCTASE"/>
    <property type="match status" value="1"/>
</dbReference>
<reference evidence="16" key="1">
    <citation type="journal article" date="2020" name="New Phytol.">
        <title>Comparative genomics reveals dynamic genome evolution in host specialist ectomycorrhizal fungi.</title>
        <authorList>
            <person name="Lofgren L.A."/>
            <person name="Nguyen N.H."/>
            <person name="Vilgalys R."/>
            <person name="Ruytinx J."/>
            <person name="Liao H.L."/>
            <person name="Branco S."/>
            <person name="Kuo A."/>
            <person name="LaButti K."/>
            <person name="Lipzen A."/>
            <person name="Andreopoulos W."/>
            <person name="Pangilinan J."/>
            <person name="Riley R."/>
            <person name="Hundley H."/>
            <person name="Na H."/>
            <person name="Barry K."/>
            <person name="Grigoriev I.V."/>
            <person name="Stajich J.E."/>
            <person name="Kennedy P.G."/>
        </authorList>
    </citation>
    <scope>NUCLEOTIDE SEQUENCE</scope>
    <source>
        <strain evidence="16">DOB743</strain>
    </source>
</reference>
<dbReference type="GO" id="GO:0045454">
    <property type="term" value="P:cell redox homeostasis"/>
    <property type="evidence" value="ECO:0007669"/>
    <property type="project" value="TreeGrafter"/>
</dbReference>
<feature type="region of interest" description="Disordered" evidence="14">
    <location>
        <begin position="1"/>
        <end position="74"/>
    </location>
</feature>
<keyword evidence="8" id="KW-0539">Nucleus</keyword>
<sequence length="226" mass="24312">MASDELGTEPQAPRRSSRISGQAKVETPALAKKPRKPSKAGTKRAAEEVDEDEKNKKAKADEDETVKENDDVADAAPIDIGDILPSITLKNEKGGDIDTGSIAAEKGVVLFLVPKADTPGCTTQACGFRDIWQEFASLDYDVYGVSADSSTTQSKWQTKKQLPFPLISDPKRSLIGVLGAGDGNKTKRSHFVFEKGGKLLDKKMPVKPADSPRLALEFIKGLGLSE</sequence>
<evidence type="ECO:0000256" key="1">
    <source>
        <dbReference type="ARBA" id="ARBA00004123"/>
    </source>
</evidence>
<accession>A0A9P7A021</accession>
<evidence type="ECO:0000256" key="11">
    <source>
        <dbReference type="ARBA" id="ARBA00038489"/>
    </source>
</evidence>
<dbReference type="FunFam" id="3.40.30.10:FF:000157">
    <property type="entry name" value="DOT5p Nuclear thiol peroxidase"/>
    <property type="match status" value="1"/>
</dbReference>
<dbReference type="GO" id="GO:0005737">
    <property type="term" value="C:cytoplasm"/>
    <property type="evidence" value="ECO:0007669"/>
    <property type="project" value="TreeGrafter"/>
</dbReference>
<dbReference type="InterPro" id="IPR013766">
    <property type="entry name" value="Thioredoxin_domain"/>
</dbReference>
<evidence type="ECO:0000313" key="16">
    <source>
        <dbReference type="EMBL" id="KAG1779902.1"/>
    </source>
</evidence>
<feature type="domain" description="Thioredoxin" evidence="15">
    <location>
        <begin position="78"/>
        <end position="224"/>
    </location>
</feature>
<dbReference type="Proteomes" id="UP000714275">
    <property type="component" value="Unassembled WGS sequence"/>
</dbReference>
<dbReference type="PROSITE" id="PS51352">
    <property type="entry name" value="THIOREDOXIN_2"/>
    <property type="match status" value="1"/>
</dbReference>
<evidence type="ECO:0000256" key="10">
    <source>
        <dbReference type="ARBA" id="ARBA00032824"/>
    </source>
</evidence>
<dbReference type="InterPro" id="IPR050924">
    <property type="entry name" value="Peroxiredoxin_BCP/PrxQ"/>
</dbReference>
<comment type="subunit">
    <text evidence="2">Monomer.</text>
</comment>